<reference evidence="2 3" key="1">
    <citation type="submission" date="2020-02" db="EMBL/GenBank/DDBJ databases">
        <title>Whole-genome analyses of novel actinobacteria.</title>
        <authorList>
            <person name="Sahin N."/>
            <person name="Tatar D."/>
        </authorList>
    </citation>
    <scope>NUCLEOTIDE SEQUENCE [LARGE SCALE GENOMIC DNA]</scope>
    <source>
        <strain evidence="2 3">SB3404</strain>
    </source>
</reference>
<evidence type="ECO:0000256" key="1">
    <source>
        <dbReference type="SAM" id="MobiDB-lite"/>
    </source>
</evidence>
<dbReference type="Proteomes" id="UP000477722">
    <property type="component" value="Unassembled WGS sequence"/>
</dbReference>
<organism evidence="2 3">
    <name type="scientific">Streptomyces boncukensis</name>
    <dbReference type="NCBI Taxonomy" id="2711219"/>
    <lineage>
        <taxon>Bacteria</taxon>
        <taxon>Bacillati</taxon>
        <taxon>Actinomycetota</taxon>
        <taxon>Actinomycetes</taxon>
        <taxon>Kitasatosporales</taxon>
        <taxon>Streptomycetaceae</taxon>
        <taxon>Streptomyces</taxon>
    </lineage>
</organism>
<evidence type="ECO:0000313" key="2">
    <source>
        <dbReference type="EMBL" id="NGO68558.1"/>
    </source>
</evidence>
<comment type="caution">
    <text evidence="2">The sequence shown here is derived from an EMBL/GenBank/DDBJ whole genome shotgun (WGS) entry which is preliminary data.</text>
</comment>
<name>A0A6G4WTX1_9ACTN</name>
<protein>
    <submittedName>
        <fullName evidence="2">Uncharacterized protein</fullName>
    </submittedName>
</protein>
<dbReference type="RefSeq" id="WP_165298260.1">
    <property type="nucleotide sequence ID" value="NZ_JAAKZZ010000064.1"/>
</dbReference>
<sequence length="53" mass="5730">MTTAYDSTDWPDDPSVAEVRALAAHIAHQVETTVLADGTRRRRGPAAPGDRAR</sequence>
<keyword evidence="3" id="KW-1185">Reference proteome</keyword>
<feature type="region of interest" description="Disordered" evidence="1">
    <location>
        <begin position="34"/>
        <end position="53"/>
    </location>
</feature>
<dbReference type="EMBL" id="JAAKZZ010000064">
    <property type="protein sequence ID" value="NGO68558.1"/>
    <property type="molecule type" value="Genomic_DNA"/>
</dbReference>
<proteinExistence type="predicted"/>
<evidence type="ECO:0000313" key="3">
    <source>
        <dbReference type="Proteomes" id="UP000477722"/>
    </source>
</evidence>
<gene>
    <name evidence="2" type="ORF">G5C65_09370</name>
</gene>
<accession>A0A6G4WTX1</accession>
<dbReference type="AlphaFoldDB" id="A0A6G4WTX1"/>